<reference evidence="2" key="1">
    <citation type="submission" date="2016-11" db="UniProtKB">
        <authorList>
            <consortium name="WormBaseParasite"/>
        </authorList>
    </citation>
    <scope>IDENTIFICATION</scope>
</reference>
<sequence>MAGYDLRLTDPVYLENIIALVTRYGRLLHAVVLLREIFTYM</sequence>
<accession>A0A1I8A8T0</accession>
<dbReference type="Proteomes" id="UP000095287">
    <property type="component" value="Unplaced"/>
</dbReference>
<protein>
    <submittedName>
        <fullName evidence="2">Gamma-tubulin complex component</fullName>
    </submittedName>
</protein>
<organism evidence="1 2">
    <name type="scientific">Steinernema glaseri</name>
    <dbReference type="NCBI Taxonomy" id="37863"/>
    <lineage>
        <taxon>Eukaryota</taxon>
        <taxon>Metazoa</taxon>
        <taxon>Ecdysozoa</taxon>
        <taxon>Nematoda</taxon>
        <taxon>Chromadorea</taxon>
        <taxon>Rhabditida</taxon>
        <taxon>Tylenchina</taxon>
        <taxon>Panagrolaimomorpha</taxon>
        <taxon>Strongyloidoidea</taxon>
        <taxon>Steinernematidae</taxon>
        <taxon>Steinernema</taxon>
    </lineage>
</organism>
<evidence type="ECO:0000313" key="2">
    <source>
        <dbReference type="WBParaSite" id="L893_g33991.t1"/>
    </source>
</evidence>
<proteinExistence type="predicted"/>
<name>A0A1I8A8T0_9BILA</name>
<keyword evidence="1" id="KW-1185">Reference proteome</keyword>
<dbReference type="WBParaSite" id="L893_g33991.t1">
    <property type="protein sequence ID" value="L893_g33991.t1"/>
    <property type="gene ID" value="L893_g33991"/>
</dbReference>
<evidence type="ECO:0000313" key="1">
    <source>
        <dbReference type="Proteomes" id="UP000095287"/>
    </source>
</evidence>
<dbReference type="AlphaFoldDB" id="A0A1I8A8T0"/>